<gene>
    <name evidence="2" type="ORF">FYJ80_06020</name>
</gene>
<keyword evidence="3" id="KW-1185">Reference proteome</keyword>
<accession>A0A7X2TRP2</accession>
<protein>
    <submittedName>
        <fullName evidence="2">NimC/NimA family protein</fullName>
    </submittedName>
</protein>
<reference evidence="2 3" key="1">
    <citation type="submission" date="2019-08" db="EMBL/GenBank/DDBJ databases">
        <title>In-depth cultivation of the pig gut microbiome towards novel bacterial diversity and tailored functional studies.</title>
        <authorList>
            <person name="Wylensek D."/>
            <person name="Hitch T.C.A."/>
            <person name="Clavel T."/>
        </authorList>
    </citation>
    <scope>NUCLEOTIDE SEQUENCE [LARGE SCALE GENOMIC DNA]</scope>
    <source>
        <strain evidence="2 3">NM-380-WT-3C1</strain>
    </source>
</reference>
<dbReference type="SUPFAM" id="SSF50475">
    <property type="entry name" value="FMN-binding split barrel"/>
    <property type="match status" value="1"/>
</dbReference>
<evidence type="ECO:0000313" key="3">
    <source>
        <dbReference type="Proteomes" id="UP000460549"/>
    </source>
</evidence>
<dbReference type="Gene3D" id="2.30.110.10">
    <property type="entry name" value="Electron Transport, Fmn-binding Protein, Chain A"/>
    <property type="match status" value="1"/>
</dbReference>
<dbReference type="EMBL" id="VUNN01000010">
    <property type="protein sequence ID" value="MSU06335.1"/>
    <property type="molecule type" value="Genomic_DNA"/>
</dbReference>
<evidence type="ECO:0000259" key="1">
    <source>
        <dbReference type="Pfam" id="PF01243"/>
    </source>
</evidence>
<dbReference type="InterPro" id="IPR011576">
    <property type="entry name" value="Pyridox_Oxase_N"/>
</dbReference>
<feature type="domain" description="Pyridoxamine 5'-phosphate oxidase N-terminal" evidence="1">
    <location>
        <begin position="2"/>
        <end position="90"/>
    </location>
</feature>
<dbReference type="InterPro" id="IPR012349">
    <property type="entry name" value="Split_barrel_FMN-bd"/>
</dbReference>
<organism evidence="2 3">
    <name type="scientific">Bullifex porci</name>
    <dbReference type="NCBI Taxonomy" id="2606638"/>
    <lineage>
        <taxon>Bacteria</taxon>
        <taxon>Pseudomonadati</taxon>
        <taxon>Spirochaetota</taxon>
        <taxon>Spirochaetia</taxon>
        <taxon>Spirochaetales</taxon>
        <taxon>Spirochaetaceae</taxon>
        <taxon>Bullifex</taxon>
    </lineage>
</organism>
<dbReference type="RefSeq" id="WP_154425309.1">
    <property type="nucleotide sequence ID" value="NZ_VUNN01000010.1"/>
</dbReference>
<dbReference type="Proteomes" id="UP000460549">
    <property type="component" value="Unassembled WGS sequence"/>
</dbReference>
<proteinExistence type="predicted"/>
<sequence>MEEVFELLKKIGTYYLATVDGDKPRVRPFGTVDLYNGKLYIQTGKKKDVSKQIEKNPNAELCAFQDGVWVRVSGKLVNDDSREAKKHMLDNYPNLRGMYNEDDNNTQVLYFEDGVATIYSFTSQPKVIKL</sequence>
<dbReference type="Pfam" id="PF01243">
    <property type="entry name" value="PNPOx_N"/>
    <property type="match status" value="1"/>
</dbReference>
<evidence type="ECO:0000313" key="2">
    <source>
        <dbReference type="EMBL" id="MSU06335.1"/>
    </source>
</evidence>
<name>A0A7X2TRP2_9SPIO</name>
<comment type="caution">
    <text evidence="2">The sequence shown here is derived from an EMBL/GenBank/DDBJ whole genome shotgun (WGS) entry which is preliminary data.</text>
</comment>
<dbReference type="AlphaFoldDB" id="A0A7X2TRP2"/>